<feature type="domain" description="PIN" evidence="8">
    <location>
        <begin position="7"/>
        <end position="124"/>
    </location>
</feature>
<evidence type="ECO:0000256" key="2">
    <source>
        <dbReference type="ARBA" id="ARBA00022649"/>
    </source>
</evidence>
<evidence type="ECO:0000256" key="3">
    <source>
        <dbReference type="ARBA" id="ARBA00022722"/>
    </source>
</evidence>
<accession>A0A9D5JVE7</accession>
<evidence type="ECO:0000259" key="8">
    <source>
        <dbReference type="Pfam" id="PF01850"/>
    </source>
</evidence>
<reference evidence="9" key="1">
    <citation type="submission" date="2019-11" db="EMBL/GenBank/DDBJ databases">
        <title>Microbial mats filling the niche in hypersaline microbial mats.</title>
        <authorList>
            <person name="Wong H.L."/>
            <person name="Macleod F.I."/>
            <person name="White R.A. III"/>
            <person name="Burns B.P."/>
        </authorList>
    </citation>
    <scope>NUCLEOTIDE SEQUENCE</scope>
    <source>
        <strain evidence="9">Rbin_158</strain>
    </source>
</reference>
<dbReference type="PANTHER" id="PTHR33653">
    <property type="entry name" value="RIBONUCLEASE VAPC2"/>
    <property type="match status" value="1"/>
</dbReference>
<organism evidence="9 10">
    <name type="scientific">candidate division KSB3 bacterium</name>
    <dbReference type="NCBI Taxonomy" id="2044937"/>
    <lineage>
        <taxon>Bacteria</taxon>
        <taxon>candidate division KSB3</taxon>
    </lineage>
</organism>
<dbReference type="InterPro" id="IPR050556">
    <property type="entry name" value="Type_II_TA_system_RNase"/>
</dbReference>
<keyword evidence="4" id="KW-0479">Metal-binding</keyword>
<comment type="similarity">
    <text evidence="7">Belongs to the PINc/VapC protein family.</text>
</comment>
<comment type="caution">
    <text evidence="9">The sequence shown here is derived from an EMBL/GenBank/DDBJ whole genome shotgun (WGS) entry which is preliminary data.</text>
</comment>
<evidence type="ECO:0000256" key="4">
    <source>
        <dbReference type="ARBA" id="ARBA00022723"/>
    </source>
</evidence>
<evidence type="ECO:0000256" key="6">
    <source>
        <dbReference type="ARBA" id="ARBA00022842"/>
    </source>
</evidence>
<dbReference type="AlphaFoldDB" id="A0A9D5JVE7"/>
<keyword evidence="3" id="KW-0540">Nuclease</keyword>
<dbReference type="GO" id="GO:0046872">
    <property type="term" value="F:metal ion binding"/>
    <property type="evidence" value="ECO:0007669"/>
    <property type="project" value="UniProtKB-KW"/>
</dbReference>
<dbReference type="CDD" id="cd09881">
    <property type="entry name" value="PIN_VapC4-5_FitB-like"/>
    <property type="match status" value="1"/>
</dbReference>
<keyword evidence="2" id="KW-1277">Toxin-antitoxin system</keyword>
<dbReference type="GO" id="GO:0016787">
    <property type="term" value="F:hydrolase activity"/>
    <property type="evidence" value="ECO:0007669"/>
    <property type="project" value="UniProtKB-KW"/>
</dbReference>
<sequence length="139" mass="15097">MDSTSLCIDTNLLIEYLKGCDPGASAVEKAVKEVGCAVTAITVYELLFGKARGQKAIGEEALLTMLTVLSLDKASAKRAAVLHDTLIRQNQDIGLRDVLIAAICLEHQIPLLTLNEKHFSRVPGLQMIPVPQFLGNIRE</sequence>
<protein>
    <submittedName>
        <fullName evidence="9">PIN domain-containing protein</fullName>
    </submittedName>
</protein>
<dbReference type="Pfam" id="PF01850">
    <property type="entry name" value="PIN"/>
    <property type="match status" value="1"/>
</dbReference>
<dbReference type="Proteomes" id="UP000649604">
    <property type="component" value="Unassembled WGS sequence"/>
</dbReference>
<gene>
    <name evidence="9" type="ORF">GF339_07430</name>
</gene>
<dbReference type="PANTHER" id="PTHR33653:SF1">
    <property type="entry name" value="RIBONUCLEASE VAPC2"/>
    <property type="match status" value="1"/>
</dbReference>
<evidence type="ECO:0000256" key="5">
    <source>
        <dbReference type="ARBA" id="ARBA00022801"/>
    </source>
</evidence>
<dbReference type="InterPro" id="IPR002716">
    <property type="entry name" value="PIN_dom"/>
</dbReference>
<evidence type="ECO:0000256" key="7">
    <source>
        <dbReference type="ARBA" id="ARBA00038093"/>
    </source>
</evidence>
<evidence type="ECO:0000313" key="10">
    <source>
        <dbReference type="Proteomes" id="UP000649604"/>
    </source>
</evidence>
<evidence type="ECO:0000256" key="1">
    <source>
        <dbReference type="ARBA" id="ARBA00001946"/>
    </source>
</evidence>
<keyword evidence="5" id="KW-0378">Hydrolase</keyword>
<dbReference type="GO" id="GO:0004518">
    <property type="term" value="F:nuclease activity"/>
    <property type="evidence" value="ECO:0007669"/>
    <property type="project" value="UniProtKB-KW"/>
</dbReference>
<proteinExistence type="inferred from homology"/>
<name>A0A9D5JVE7_9BACT</name>
<evidence type="ECO:0000313" key="9">
    <source>
        <dbReference type="EMBL" id="MBD3324401.1"/>
    </source>
</evidence>
<dbReference type="InterPro" id="IPR029060">
    <property type="entry name" value="PIN-like_dom_sf"/>
</dbReference>
<dbReference type="Gene3D" id="3.40.50.1010">
    <property type="entry name" value="5'-nuclease"/>
    <property type="match status" value="1"/>
</dbReference>
<dbReference type="SUPFAM" id="SSF88723">
    <property type="entry name" value="PIN domain-like"/>
    <property type="match status" value="1"/>
</dbReference>
<comment type="cofactor">
    <cofactor evidence="1">
        <name>Mg(2+)</name>
        <dbReference type="ChEBI" id="CHEBI:18420"/>
    </cofactor>
</comment>
<dbReference type="EMBL" id="WJJP01000229">
    <property type="protein sequence ID" value="MBD3324401.1"/>
    <property type="molecule type" value="Genomic_DNA"/>
</dbReference>
<keyword evidence="6" id="KW-0460">Magnesium</keyword>